<sequence>MFRYTAYGFTIRSAFELPELPTRDDVPSPDVVIDDGQLEPVPDSVPGEGTRRIQATPTQCRLTYDGIGTFLVEDGSRVTFDAEDDSITAGDVPRKVVRRLFENEMMGVLCHQRGALVLHASAVAVEGRAAVFLGPRGAGKSTTAAAFHAAGYTTLEDDVVGIQPGEDGPIVLPGVPQLRLKPDAIDALEIEGTTRPEDGTDSVKRYKQLEPRHEPVPLVACYLLTTGETLSLEPVDPQRRVIELISRTYTGGMLEETDATGTNLEHCSKVATTVPFRRLSRPQRHDELPTLVERVAADLREFAPVSSSV</sequence>
<evidence type="ECO:0008006" key="3">
    <source>
        <dbReference type="Google" id="ProtNLM"/>
    </source>
</evidence>
<protein>
    <recommendedName>
        <fullName evidence="3">Serine kinase</fullName>
    </recommendedName>
</protein>
<dbReference type="Proteomes" id="UP000250088">
    <property type="component" value="Chromosome"/>
</dbReference>
<dbReference type="KEGG" id="naj:B1756_09625"/>
<dbReference type="EMBL" id="CP019893">
    <property type="protein sequence ID" value="ARS89962.1"/>
    <property type="molecule type" value="Genomic_DNA"/>
</dbReference>
<dbReference type="OrthoDB" id="234177at2157"/>
<proteinExistence type="predicted"/>
<name>A0A2Z2HS84_9EURY</name>
<reference evidence="2" key="1">
    <citation type="submission" date="2017-02" db="EMBL/GenBank/DDBJ databases">
        <title>Natronthermophilus aegyptiacus gen. nov.,sp. nov., an aerobic, extremely halophilic alkalithermophilic archaeon isolated from the athalassohaline Wadi An Natrun, Egypt.</title>
        <authorList>
            <person name="Zhao B."/>
        </authorList>
    </citation>
    <scope>NUCLEOTIDE SEQUENCE [LARGE SCALE GENOMIC DNA]</scope>
    <source>
        <strain evidence="2">JW/NM-HA 15</strain>
    </source>
</reference>
<accession>A0A2Z2HS84</accession>
<dbReference type="InterPro" id="IPR027417">
    <property type="entry name" value="P-loop_NTPase"/>
</dbReference>
<keyword evidence="2" id="KW-1185">Reference proteome</keyword>
<evidence type="ECO:0000313" key="2">
    <source>
        <dbReference type="Proteomes" id="UP000250088"/>
    </source>
</evidence>
<dbReference type="Gene3D" id="3.40.50.300">
    <property type="entry name" value="P-loop containing nucleotide triphosphate hydrolases"/>
    <property type="match status" value="1"/>
</dbReference>
<gene>
    <name evidence="1" type="ORF">B1756_09625</name>
</gene>
<dbReference type="GeneID" id="32894339"/>
<evidence type="ECO:0000313" key="1">
    <source>
        <dbReference type="EMBL" id="ARS89962.1"/>
    </source>
</evidence>
<dbReference type="RefSeq" id="WP_086888341.1">
    <property type="nucleotide sequence ID" value="NZ_CP019893.1"/>
</dbReference>
<dbReference type="AlphaFoldDB" id="A0A2Z2HS84"/>
<organism evidence="1 2">
    <name type="scientific">Natrarchaeobaculum aegyptiacum</name>
    <dbReference type="NCBI Taxonomy" id="745377"/>
    <lineage>
        <taxon>Archaea</taxon>
        <taxon>Methanobacteriati</taxon>
        <taxon>Methanobacteriota</taxon>
        <taxon>Stenosarchaea group</taxon>
        <taxon>Halobacteria</taxon>
        <taxon>Halobacteriales</taxon>
        <taxon>Natrialbaceae</taxon>
        <taxon>Natrarchaeobaculum</taxon>
    </lineage>
</organism>
<dbReference type="SUPFAM" id="SSF53795">
    <property type="entry name" value="PEP carboxykinase-like"/>
    <property type="match status" value="1"/>
</dbReference>